<feature type="transmembrane region" description="Helical" evidence="1">
    <location>
        <begin position="219"/>
        <end position="239"/>
    </location>
</feature>
<protein>
    <submittedName>
        <fullName evidence="2">Zn-dependent protease</fullName>
    </submittedName>
</protein>
<dbReference type="PANTHER" id="PTHR36434">
    <property type="entry name" value="MEMBRANE PROTEASE YUGP-RELATED"/>
    <property type="match status" value="1"/>
</dbReference>
<name>A0A2N9AJQ0_METEX</name>
<feature type="transmembrane region" description="Helical" evidence="1">
    <location>
        <begin position="15"/>
        <end position="36"/>
    </location>
</feature>
<dbReference type="EMBL" id="LT962688">
    <property type="protein sequence ID" value="SOR27564.1"/>
    <property type="molecule type" value="Genomic_DNA"/>
</dbReference>
<feature type="transmembrane region" description="Helical" evidence="1">
    <location>
        <begin position="163"/>
        <end position="182"/>
    </location>
</feature>
<dbReference type="InterPro" id="IPR007395">
    <property type="entry name" value="Zn_peptidase_2"/>
</dbReference>
<dbReference type="PANTHER" id="PTHR36434:SF1">
    <property type="entry name" value="MEMBRANE PROTEASE YUGP-RELATED"/>
    <property type="match status" value="1"/>
</dbReference>
<dbReference type="Proteomes" id="UP000233769">
    <property type="component" value="Chromosome tk0001"/>
</dbReference>
<reference evidence="3" key="1">
    <citation type="submission" date="2017-10" db="EMBL/GenBank/DDBJ databases">
        <authorList>
            <person name="Regsiter A."/>
            <person name="William W."/>
        </authorList>
    </citation>
    <scope>NUCLEOTIDE SEQUENCE [LARGE SCALE GENOMIC DNA]</scope>
</reference>
<dbReference type="Pfam" id="PF04298">
    <property type="entry name" value="Zn_peptidase_2"/>
    <property type="match status" value="1"/>
</dbReference>
<gene>
    <name evidence="2" type="ORF">TK0001_0962</name>
</gene>
<evidence type="ECO:0000313" key="3">
    <source>
        <dbReference type="Proteomes" id="UP000233769"/>
    </source>
</evidence>
<sequence>MGASPGPLHRLGPRAYIPGMPVLVALGAALLFGLVFGPQWWVRRAMQQHATERPDLPGTGGELARHLLDQARLEHVPVEVAPADHFDPVANVVRLSPQNHDGRSITAVAVAAHEVSHALQHAAGDRLLAARVRFAPVVQGFEFAAAVVTMTAPLMLAILKSPVLLALQVGVGIALLGARLVFHLLTLPVELDASFRRALPILETGRFLEADDMLGARTVLRAAALTYVASSLVSLVNIARFRRLLPF</sequence>
<dbReference type="GO" id="GO:0006508">
    <property type="term" value="P:proteolysis"/>
    <property type="evidence" value="ECO:0007669"/>
    <property type="project" value="UniProtKB-KW"/>
</dbReference>
<dbReference type="GO" id="GO:0008233">
    <property type="term" value="F:peptidase activity"/>
    <property type="evidence" value="ECO:0007669"/>
    <property type="project" value="UniProtKB-KW"/>
</dbReference>
<evidence type="ECO:0000313" key="2">
    <source>
        <dbReference type="EMBL" id="SOR27564.1"/>
    </source>
</evidence>
<proteinExistence type="predicted"/>
<keyword evidence="2" id="KW-0378">Hydrolase</keyword>
<accession>A0A2N9AJQ0</accession>
<keyword evidence="1" id="KW-0472">Membrane</keyword>
<keyword evidence="1" id="KW-0812">Transmembrane</keyword>
<keyword evidence="2" id="KW-0645">Protease</keyword>
<dbReference type="AlphaFoldDB" id="A0A2N9AJQ0"/>
<evidence type="ECO:0000256" key="1">
    <source>
        <dbReference type="SAM" id="Phobius"/>
    </source>
</evidence>
<keyword evidence="1" id="KW-1133">Transmembrane helix</keyword>
<organism evidence="2 3">
    <name type="scientific">Methylorubrum extorquens</name>
    <name type="common">Methylobacterium dichloromethanicum</name>
    <name type="synonym">Methylobacterium extorquens</name>
    <dbReference type="NCBI Taxonomy" id="408"/>
    <lineage>
        <taxon>Bacteria</taxon>
        <taxon>Pseudomonadati</taxon>
        <taxon>Pseudomonadota</taxon>
        <taxon>Alphaproteobacteria</taxon>
        <taxon>Hyphomicrobiales</taxon>
        <taxon>Methylobacteriaceae</taxon>
        <taxon>Methylorubrum</taxon>
    </lineage>
</organism>